<reference evidence="1" key="1">
    <citation type="submission" date="2016-10" db="EMBL/GenBank/DDBJ databases">
        <title>Sequence of Gallionella enrichment culture.</title>
        <authorList>
            <person name="Poehlein A."/>
            <person name="Muehling M."/>
            <person name="Daniel R."/>
        </authorList>
    </citation>
    <scope>NUCLEOTIDE SEQUENCE</scope>
</reference>
<dbReference type="GO" id="GO:0008725">
    <property type="term" value="F:DNA-3-methyladenine glycosylase activity"/>
    <property type="evidence" value="ECO:0007669"/>
    <property type="project" value="InterPro"/>
</dbReference>
<comment type="caution">
    <text evidence="1">The sequence shown here is derived from an EMBL/GenBank/DDBJ whole genome shotgun (WGS) entry which is preliminary data.</text>
</comment>
<dbReference type="InterPro" id="IPR052891">
    <property type="entry name" value="DNA-3mA_glycosylase"/>
</dbReference>
<dbReference type="PANTHER" id="PTHR30037:SF3">
    <property type="entry name" value="BLR0857 PROTEIN"/>
    <property type="match status" value="1"/>
</dbReference>
<dbReference type="InterPro" id="IPR011257">
    <property type="entry name" value="DNA_glycosylase"/>
</dbReference>
<dbReference type="GO" id="GO:0006284">
    <property type="term" value="P:base-excision repair"/>
    <property type="evidence" value="ECO:0007669"/>
    <property type="project" value="InterPro"/>
</dbReference>
<protein>
    <submittedName>
        <fullName evidence="1">3-methyl-adenine DNA glycosylase I</fullName>
    </submittedName>
</protein>
<sequence length="242" mass="26917">MRPFSKIVALALKDHAPDEIAHTLDDVRPRSTDEIAAQPDDRILSQMAYRVFCSGFSRKQIDAKWPSFEEAFWHFAPGRCAAMNEAELDALLANKAIVRNGAKIASVRDNARWLLDLAGQHESAARFFAEWPDERTVELLDLMKRQGSRLGGETGMRLLRDLGKPAFVLTQDVVTALIREGVVDSPPTNRTQMNAIQAAMNAWQAESGYDLTAISWYLAWSIGRGAAPPAGLAQRMKRRNAP</sequence>
<evidence type="ECO:0000313" key="1">
    <source>
        <dbReference type="EMBL" id="OIQ81441.1"/>
    </source>
</evidence>
<accession>A0A1J5QCW2</accession>
<gene>
    <name evidence="1" type="ORF">GALL_367960</name>
</gene>
<dbReference type="AlphaFoldDB" id="A0A1J5QCW2"/>
<dbReference type="PANTHER" id="PTHR30037">
    <property type="entry name" value="DNA-3-METHYLADENINE GLYCOSYLASE 1"/>
    <property type="match status" value="1"/>
</dbReference>
<name>A0A1J5QCW2_9ZZZZ</name>
<dbReference type="InterPro" id="IPR005019">
    <property type="entry name" value="Adenine_glyco"/>
</dbReference>
<dbReference type="SUPFAM" id="SSF48150">
    <property type="entry name" value="DNA-glycosylase"/>
    <property type="match status" value="1"/>
</dbReference>
<dbReference type="Gene3D" id="1.10.340.30">
    <property type="entry name" value="Hypothetical protein, domain 2"/>
    <property type="match status" value="1"/>
</dbReference>
<dbReference type="EMBL" id="MLJW01000924">
    <property type="protein sequence ID" value="OIQ81441.1"/>
    <property type="molecule type" value="Genomic_DNA"/>
</dbReference>
<proteinExistence type="predicted"/>
<dbReference type="Pfam" id="PF03352">
    <property type="entry name" value="Adenine_glyco"/>
    <property type="match status" value="1"/>
</dbReference>
<organism evidence="1">
    <name type="scientific">mine drainage metagenome</name>
    <dbReference type="NCBI Taxonomy" id="410659"/>
    <lineage>
        <taxon>unclassified sequences</taxon>
        <taxon>metagenomes</taxon>
        <taxon>ecological metagenomes</taxon>
    </lineage>
</organism>